<keyword evidence="1" id="KW-0472">Membrane</keyword>
<dbReference type="Proteomes" id="UP000095395">
    <property type="component" value="Unassembled WGS sequence"/>
</dbReference>
<sequence>MKKKIAVVLTALMVMAMGTTAFAATSPTTKTSETTTAEATAYANVTVAAGGIVIDGVASTAAPTVKAVTTAQVEAAQTQAVASVAPTAKVLQMIDVTLPVSFEKAQLTFSVNGVTAGQKIAVLHQKHDGSWEVINPDSVGNGTVTATFTSLSPIAFVAYNASAQTGETTPVLPIIVLICAAGIAVCGAKVKFNN</sequence>
<dbReference type="Proteomes" id="UP000283492">
    <property type="component" value="Unassembled WGS sequence"/>
</dbReference>
<accession>A0A174C8D3</accession>
<evidence type="ECO:0000313" key="4">
    <source>
        <dbReference type="EMBL" id="RHA83227.1"/>
    </source>
</evidence>
<evidence type="ECO:0000313" key="3">
    <source>
        <dbReference type="EMBL" id="CUO08018.1"/>
    </source>
</evidence>
<keyword evidence="2" id="KW-0732">Signal</keyword>
<evidence type="ECO:0000256" key="2">
    <source>
        <dbReference type="SAM" id="SignalP"/>
    </source>
</evidence>
<feature type="transmembrane region" description="Helical" evidence="1">
    <location>
        <begin position="171"/>
        <end position="190"/>
    </location>
</feature>
<proteinExistence type="predicted"/>
<feature type="chain" id="PRO_5041795069" evidence="2">
    <location>
        <begin position="24"/>
        <end position="194"/>
    </location>
</feature>
<dbReference type="EMBL" id="CYYR01000014">
    <property type="protein sequence ID" value="CUO08018.1"/>
    <property type="molecule type" value="Genomic_DNA"/>
</dbReference>
<gene>
    <name evidence="4" type="ORF">DW914_16995</name>
    <name evidence="3" type="ORF">ERS852392_02102</name>
</gene>
<evidence type="ECO:0000256" key="1">
    <source>
        <dbReference type="SAM" id="Phobius"/>
    </source>
</evidence>
<reference evidence="4 6" key="2">
    <citation type="submission" date="2018-08" db="EMBL/GenBank/DDBJ databases">
        <title>A genome reference for cultivated species of the human gut microbiota.</title>
        <authorList>
            <person name="Zou Y."/>
            <person name="Xue W."/>
            <person name="Luo G."/>
        </authorList>
    </citation>
    <scope>NUCLEOTIDE SEQUENCE [LARGE SCALE GENOMIC DNA]</scope>
    <source>
        <strain evidence="4 6">AM42-1AC</strain>
    </source>
</reference>
<dbReference type="AlphaFoldDB" id="A0A174C8D3"/>
<evidence type="ECO:0000313" key="5">
    <source>
        <dbReference type="Proteomes" id="UP000095395"/>
    </source>
</evidence>
<feature type="signal peptide" evidence="2">
    <location>
        <begin position="1"/>
        <end position="23"/>
    </location>
</feature>
<dbReference type="RefSeq" id="WP_055302226.1">
    <property type="nucleotide sequence ID" value="NZ_CABJFX010000043.1"/>
</dbReference>
<organism evidence="3 5">
    <name type="scientific">Roseburia inulinivorans</name>
    <dbReference type="NCBI Taxonomy" id="360807"/>
    <lineage>
        <taxon>Bacteria</taxon>
        <taxon>Bacillati</taxon>
        <taxon>Bacillota</taxon>
        <taxon>Clostridia</taxon>
        <taxon>Lachnospirales</taxon>
        <taxon>Lachnospiraceae</taxon>
        <taxon>Roseburia</taxon>
    </lineage>
</organism>
<evidence type="ECO:0000313" key="6">
    <source>
        <dbReference type="Proteomes" id="UP000283492"/>
    </source>
</evidence>
<name>A0A174C8D3_9FIRM</name>
<dbReference type="EMBL" id="QSFX01000043">
    <property type="protein sequence ID" value="RHA83227.1"/>
    <property type="molecule type" value="Genomic_DNA"/>
</dbReference>
<protein>
    <submittedName>
        <fullName evidence="3">Uncharacterized protein</fullName>
    </submittedName>
</protein>
<keyword evidence="1" id="KW-0812">Transmembrane</keyword>
<keyword evidence="1" id="KW-1133">Transmembrane helix</keyword>
<reference evidence="3 5" key="1">
    <citation type="submission" date="2015-09" db="EMBL/GenBank/DDBJ databases">
        <authorList>
            <consortium name="Pathogen Informatics"/>
        </authorList>
    </citation>
    <scope>NUCLEOTIDE SEQUENCE [LARGE SCALE GENOMIC DNA]</scope>
    <source>
        <strain evidence="3 5">2789STDY5608835</strain>
    </source>
</reference>